<name>A0A1Y1WRD4_9FUNG</name>
<proteinExistence type="predicted"/>
<dbReference type="InParanoid" id="A0A1Y1WRD4"/>
<feature type="signal peptide" evidence="1">
    <location>
        <begin position="1"/>
        <end position="28"/>
    </location>
</feature>
<keyword evidence="1" id="KW-0732">Signal</keyword>
<dbReference type="Proteomes" id="UP000193498">
    <property type="component" value="Unassembled WGS sequence"/>
</dbReference>
<keyword evidence="3" id="KW-1185">Reference proteome</keyword>
<comment type="caution">
    <text evidence="2">The sequence shown here is derived from an EMBL/GenBank/DDBJ whole genome shotgun (WGS) entry which is preliminary data.</text>
</comment>
<dbReference type="EMBL" id="MCFE01000971">
    <property type="protein sequence ID" value="ORX76032.1"/>
    <property type="molecule type" value="Genomic_DNA"/>
</dbReference>
<sequence>MYNPLNSFKMHQHFFITITLLITSYAVAIPVQPEVTNIASASISIRGPQSSKMITQFQSTQDEDTRAILDDILGQMSGGGLANEQVKTLTLKRPSFGVDMVAMEERGVDTGDEDVTVVMVVTEVIGGMVAMEAMEATVDATGVANSPHPYLK</sequence>
<gene>
    <name evidence="2" type="ORF">K493DRAFT_309089</name>
</gene>
<evidence type="ECO:0000313" key="3">
    <source>
        <dbReference type="Proteomes" id="UP000193498"/>
    </source>
</evidence>
<organism evidence="2 3">
    <name type="scientific">Basidiobolus meristosporus CBS 931.73</name>
    <dbReference type="NCBI Taxonomy" id="1314790"/>
    <lineage>
        <taxon>Eukaryota</taxon>
        <taxon>Fungi</taxon>
        <taxon>Fungi incertae sedis</taxon>
        <taxon>Zoopagomycota</taxon>
        <taxon>Entomophthoromycotina</taxon>
        <taxon>Basidiobolomycetes</taxon>
        <taxon>Basidiobolales</taxon>
        <taxon>Basidiobolaceae</taxon>
        <taxon>Basidiobolus</taxon>
    </lineage>
</organism>
<protein>
    <submittedName>
        <fullName evidence="2">Uncharacterized protein</fullName>
    </submittedName>
</protein>
<feature type="chain" id="PRO_5012349966" evidence="1">
    <location>
        <begin position="29"/>
        <end position="152"/>
    </location>
</feature>
<evidence type="ECO:0000313" key="2">
    <source>
        <dbReference type="EMBL" id="ORX76032.1"/>
    </source>
</evidence>
<accession>A0A1Y1WRD4</accession>
<reference evidence="2 3" key="1">
    <citation type="submission" date="2016-07" db="EMBL/GenBank/DDBJ databases">
        <title>Pervasive Adenine N6-methylation of Active Genes in Fungi.</title>
        <authorList>
            <consortium name="DOE Joint Genome Institute"/>
            <person name="Mondo S.J."/>
            <person name="Dannebaum R.O."/>
            <person name="Kuo R.C."/>
            <person name="Labutti K."/>
            <person name="Haridas S."/>
            <person name="Kuo A."/>
            <person name="Salamov A."/>
            <person name="Ahrendt S.R."/>
            <person name="Lipzen A."/>
            <person name="Sullivan W."/>
            <person name="Andreopoulos W.B."/>
            <person name="Clum A."/>
            <person name="Lindquist E."/>
            <person name="Daum C."/>
            <person name="Ramamoorthy G.K."/>
            <person name="Gryganskyi A."/>
            <person name="Culley D."/>
            <person name="Magnuson J.K."/>
            <person name="James T.Y."/>
            <person name="O'Malley M.A."/>
            <person name="Stajich J.E."/>
            <person name="Spatafora J.W."/>
            <person name="Visel A."/>
            <person name="Grigoriev I.V."/>
        </authorList>
    </citation>
    <scope>NUCLEOTIDE SEQUENCE [LARGE SCALE GENOMIC DNA]</scope>
    <source>
        <strain evidence="2 3">CBS 931.73</strain>
    </source>
</reference>
<dbReference type="AlphaFoldDB" id="A0A1Y1WRD4"/>
<evidence type="ECO:0000256" key="1">
    <source>
        <dbReference type="SAM" id="SignalP"/>
    </source>
</evidence>